<evidence type="ECO:0000256" key="6">
    <source>
        <dbReference type="SAM" id="SignalP"/>
    </source>
</evidence>
<reference evidence="8 9" key="1">
    <citation type="submission" date="2023-12" db="EMBL/GenBank/DDBJ databases">
        <title>Novel species of the genus Arcicella isolated from rivers.</title>
        <authorList>
            <person name="Lu H."/>
        </authorList>
    </citation>
    <scope>NUCLEOTIDE SEQUENCE [LARGE SCALE GENOMIC DNA]</scope>
    <source>
        <strain evidence="8 9">KCTC 23307</strain>
    </source>
</reference>
<evidence type="ECO:0000256" key="3">
    <source>
        <dbReference type="ARBA" id="ARBA00023157"/>
    </source>
</evidence>
<dbReference type="RefSeq" id="WP_323297506.1">
    <property type="nucleotide sequence ID" value="NZ_JAYFUM010000017.1"/>
</dbReference>
<dbReference type="PROSITE" id="PS51352">
    <property type="entry name" value="THIOREDOXIN_2"/>
    <property type="match status" value="1"/>
</dbReference>
<accession>A0ABU5QBZ8</accession>
<name>A0ABU5QBZ8_9BACT</name>
<protein>
    <submittedName>
        <fullName evidence="8">TlpA disulfide reductase family protein</fullName>
    </submittedName>
</protein>
<gene>
    <name evidence="8" type="ORF">VB248_14460</name>
</gene>
<dbReference type="InterPro" id="IPR013766">
    <property type="entry name" value="Thioredoxin_domain"/>
</dbReference>
<dbReference type="InterPro" id="IPR025380">
    <property type="entry name" value="DUF4369"/>
</dbReference>
<evidence type="ECO:0000259" key="7">
    <source>
        <dbReference type="PROSITE" id="PS51352"/>
    </source>
</evidence>
<feature type="chain" id="PRO_5045254257" evidence="6">
    <location>
        <begin position="20"/>
        <end position="382"/>
    </location>
</feature>
<proteinExistence type="predicted"/>
<comment type="caution">
    <text evidence="8">The sequence shown here is derived from an EMBL/GenBank/DDBJ whole genome shotgun (WGS) entry which is preliminary data.</text>
</comment>
<dbReference type="CDD" id="cd02966">
    <property type="entry name" value="TlpA_like_family"/>
    <property type="match status" value="1"/>
</dbReference>
<dbReference type="PANTHER" id="PTHR42852">
    <property type="entry name" value="THIOL:DISULFIDE INTERCHANGE PROTEIN DSBE"/>
    <property type="match status" value="1"/>
</dbReference>
<organism evidence="8 9">
    <name type="scientific">Arcicella rigui</name>
    <dbReference type="NCBI Taxonomy" id="797020"/>
    <lineage>
        <taxon>Bacteria</taxon>
        <taxon>Pseudomonadati</taxon>
        <taxon>Bacteroidota</taxon>
        <taxon>Cytophagia</taxon>
        <taxon>Cytophagales</taxon>
        <taxon>Flectobacillaceae</taxon>
        <taxon>Arcicella</taxon>
    </lineage>
</organism>
<keyword evidence="3" id="KW-1015">Disulfide bond</keyword>
<feature type="signal peptide" evidence="6">
    <location>
        <begin position="1"/>
        <end position="19"/>
    </location>
</feature>
<dbReference type="EMBL" id="JAYFUM010000017">
    <property type="protein sequence ID" value="MEA5140351.1"/>
    <property type="molecule type" value="Genomic_DNA"/>
</dbReference>
<sequence length="382" mass="42812">MKNVSLSVLFALMSITAFCQKPAGKTVIITGKVANVYPNKKVYLQLINGRSTALTVDSSDVAADKSFKFKSAVVDGGGYYILNFFAVDLSQKILLILEGGETLNVIADGMDTPTKRGSFQLTGNSKNIEYFNKVIDVNKALQVKVEGWNKIVQEAQAKKDEATIKKIQQEFLAEEQKNIQKIKAMIPEMGTNLVALWTADNFLNPENDLETMITVANKFKTEKPNTPNVHIKAFIQQVMRIQGIQIGSEAPEIALKTPEDNVLKLSSLRGKYILLDFWASWCGPCRRENPNVVRIFNKFKDKDFDIYSVSLDQERNAWLKAIEKDGMIWHHVSDLQFWNSAAAAAYGVQAIPATFLLDKEGKIIAKNLRGEELEKTLEEILK</sequence>
<comment type="subcellular location">
    <subcellularLocation>
        <location evidence="1">Cell envelope</location>
    </subcellularLocation>
</comment>
<dbReference type="PANTHER" id="PTHR42852:SF6">
    <property type="entry name" value="THIOL:DISULFIDE INTERCHANGE PROTEIN DSBE"/>
    <property type="match status" value="1"/>
</dbReference>
<dbReference type="InterPro" id="IPR013740">
    <property type="entry name" value="Redoxin"/>
</dbReference>
<evidence type="ECO:0000256" key="1">
    <source>
        <dbReference type="ARBA" id="ARBA00004196"/>
    </source>
</evidence>
<dbReference type="InterPro" id="IPR036249">
    <property type="entry name" value="Thioredoxin-like_sf"/>
</dbReference>
<dbReference type="SUPFAM" id="SSF52833">
    <property type="entry name" value="Thioredoxin-like"/>
    <property type="match status" value="1"/>
</dbReference>
<evidence type="ECO:0000256" key="2">
    <source>
        <dbReference type="ARBA" id="ARBA00022748"/>
    </source>
</evidence>
<dbReference type="Proteomes" id="UP001302949">
    <property type="component" value="Unassembled WGS sequence"/>
</dbReference>
<keyword evidence="9" id="KW-1185">Reference proteome</keyword>
<evidence type="ECO:0000313" key="9">
    <source>
        <dbReference type="Proteomes" id="UP001302949"/>
    </source>
</evidence>
<evidence type="ECO:0000256" key="5">
    <source>
        <dbReference type="SAM" id="Coils"/>
    </source>
</evidence>
<keyword evidence="4" id="KW-0676">Redox-active center</keyword>
<dbReference type="InterPro" id="IPR050553">
    <property type="entry name" value="Thioredoxin_ResA/DsbE_sf"/>
</dbReference>
<dbReference type="Pfam" id="PF08534">
    <property type="entry name" value="Redoxin"/>
    <property type="match status" value="1"/>
</dbReference>
<evidence type="ECO:0000313" key="8">
    <source>
        <dbReference type="EMBL" id="MEA5140351.1"/>
    </source>
</evidence>
<keyword evidence="5" id="KW-0175">Coiled coil</keyword>
<keyword evidence="2" id="KW-0201">Cytochrome c-type biogenesis</keyword>
<evidence type="ECO:0000256" key="4">
    <source>
        <dbReference type="ARBA" id="ARBA00023284"/>
    </source>
</evidence>
<dbReference type="InterPro" id="IPR017937">
    <property type="entry name" value="Thioredoxin_CS"/>
</dbReference>
<dbReference type="Gene3D" id="3.40.30.10">
    <property type="entry name" value="Glutaredoxin"/>
    <property type="match status" value="1"/>
</dbReference>
<dbReference type="PROSITE" id="PS00194">
    <property type="entry name" value="THIOREDOXIN_1"/>
    <property type="match status" value="1"/>
</dbReference>
<dbReference type="Pfam" id="PF14289">
    <property type="entry name" value="DUF4369"/>
    <property type="match status" value="1"/>
</dbReference>
<feature type="domain" description="Thioredoxin" evidence="7">
    <location>
        <begin position="244"/>
        <end position="382"/>
    </location>
</feature>
<feature type="coiled-coil region" evidence="5">
    <location>
        <begin position="138"/>
        <end position="165"/>
    </location>
</feature>
<keyword evidence="6" id="KW-0732">Signal</keyword>